<evidence type="ECO:0000313" key="3">
    <source>
        <dbReference type="EMBL" id="KAK8566164.1"/>
    </source>
</evidence>
<feature type="region of interest" description="Disordered" evidence="1">
    <location>
        <begin position="70"/>
        <end position="91"/>
    </location>
</feature>
<keyword evidence="2" id="KW-0472">Membrane</keyword>
<accession>A0ABR2EXJ0</accession>
<feature type="transmembrane region" description="Helical" evidence="2">
    <location>
        <begin position="12"/>
        <end position="33"/>
    </location>
</feature>
<sequence length="159" mass="18166">MSKITFQSSLPFTIFYAFLLIFVFLELDVQVTFTAAKEARYDKEGLMRFFRMLIKRWYFPDDLSTSNTWSISPPRTSQRLDENSGDDHQLYKRTSLSGRPLQVQHASSLTGAAQSDSASHTLPSTAGFSNREFQPPTILLYRLQEINSSARSKRADINV</sequence>
<evidence type="ECO:0000313" key="4">
    <source>
        <dbReference type="Proteomes" id="UP001472677"/>
    </source>
</evidence>
<dbReference type="Proteomes" id="UP001472677">
    <property type="component" value="Unassembled WGS sequence"/>
</dbReference>
<evidence type="ECO:0000256" key="1">
    <source>
        <dbReference type="SAM" id="MobiDB-lite"/>
    </source>
</evidence>
<feature type="region of interest" description="Disordered" evidence="1">
    <location>
        <begin position="111"/>
        <end position="130"/>
    </location>
</feature>
<organism evidence="3 4">
    <name type="scientific">Hibiscus sabdariffa</name>
    <name type="common">roselle</name>
    <dbReference type="NCBI Taxonomy" id="183260"/>
    <lineage>
        <taxon>Eukaryota</taxon>
        <taxon>Viridiplantae</taxon>
        <taxon>Streptophyta</taxon>
        <taxon>Embryophyta</taxon>
        <taxon>Tracheophyta</taxon>
        <taxon>Spermatophyta</taxon>
        <taxon>Magnoliopsida</taxon>
        <taxon>eudicotyledons</taxon>
        <taxon>Gunneridae</taxon>
        <taxon>Pentapetalae</taxon>
        <taxon>rosids</taxon>
        <taxon>malvids</taxon>
        <taxon>Malvales</taxon>
        <taxon>Malvaceae</taxon>
        <taxon>Malvoideae</taxon>
        <taxon>Hibiscus</taxon>
    </lineage>
</organism>
<proteinExistence type="predicted"/>
<reference evidence="3 4" key="1">
    <citation type="journal article" date="2024" name="G3 (Bethesda)">
        <title>Genome assembly of Hibiscus sabdariffa L. provides insights into metabolisms of medicinal natural products.</title>
        <authorList>
            <person name="Kim T."/>
        </authorList>
    </citation>
    <scope>NUCLEOTIDE SEQUENCE [LARGE SCALE GENOMIC DNA]</scope>
    <source>
        <strain evidence="3">TK-2024</strain>
        <tissue evidence="3">Old leaves</tissue>
    </source>
</reference>
<keyword evidence="2" id="KW-0812">Transmembrane</keyword>
<evidence type="ECO:0000256" key="2">
    <source>
        <dbReference type="SAM" id="Phobius"/>
    </source>
</evidence>
<gene>
    <name evidence="3" type="ORF">V6N12_059699</name>
</gene>
<keyword evidence="4" id="KW-1185">Reference proteome</keyword>
<name>A0ABR2EXJ0_9ROSI</name>
<feature type="compositionally biased region" description="Basic and acidic residues" evidence="1">
    <location>
        <begin position="78"/>
        <end position="90"/>
    </location>
</feature>
<comment type="caution">
    <text evidence="3">The sequence shown here is derived from an EMBL/GenBank/DDBJ whole genome shotgun (WGS) entry which is preliminary data.</text>
</comment>
<keyword evidence="2" id="KW-1133">Transmembrane helix</keyword>
<dbReference type="EMBL" id="JBBPBM010000010">
    <property type="protein sequence ID" value="KAK8566164.1"/>
    <property type="molecule type" value="Genomic_DNA"/>
</dbReference>
<protein>
    <submittedName>
        <fullName evidence="3">Uncharacterized protein</fullName>
    </submittedName>
</protein>